<proteinExistence type="predicted"/>
<comment type="caution">
    <text evidence="1">The sequence shown here is derived from an EMBL/GenBank/DDBJ whole genome shotgun (WGS) entry which is preliminary data.</text>
</comment>
<dbReference type="AlphaFoldDB" id="A0A1V1P541"/>
<sequence length="176" mass="19911">MGEYKDITPGKKRLKRIYTAIMLWFVGRSIQAAARVDKDIKKEFDELPDQFLFSLGVTPNGPRMVVGKDINGRVKYMGSNAEGKAINVDMTIKNLEAAILLFTFQESTAISSCHDRLTVDGDIPNACSVVRILDLVEVYLLPKIIAKLAVKRYPEWEMNRKLMGRVQVYLRAILGF</sequence>
<organism evidence="1 2">
    <name type="scientific">Candidatus Magnetoglobus multicellularis str. Araruama</name>
    <dbReference type="NCBI Taxonomy" id="890399"/>
    <lineage>
        <taxon>Bacteria</taxon>
        <taxon>Pseudomonadati</taxon>
        <taxon>Thermodesulfobacteriota</taxon>
        <taxon>Desulfobacteria</taxon>
        <taxon>Desulfobacterales</taxon>
        <taxon>Desulfobacteraceae</taxon>
        <taxon>Candidatus Magnetoglobus</taxon>
    </lineage>
</organism>
<protein>
    <recommendedName>
        <fullName evidence="3">SCP2 domain-containing protein</fullName>
    </recommendedName>
</protein>
<evidence type="ECO:0000313" key="1">
    <source>
        <dbReference type="EMBL" id="ETR69940.1"/>
    </source>
</evidence>
<reference evidence="2" key="1">
    <citation type="submission" date="2012-11" db="EMBL/GenBank/DDBJ databases">
        <authorList>
            <person name="Lucero-Rivera Y.E."/>
            <person name="Tovar-Ramirez D."/>
        </authorList>
    </citation>
    <scope>NUCLEOTIDE SEQUENCE [LARGE SCALE GENOMIC DNA]</scope>
    <source>
        <strain evidence="2">Araruama</strain>
    </source>
</reference>
<evidence type="ECO:0000313" key="2">
    <source>
        <dbReference type="Proteomes" id="UP000189670"/>
    </source>
</evidence>
<dbReference type="EMBL" id="ATBP01000524">
    <property type="protein sequence ID" value="ETR69940.1"/>
    <property type="molecule type" value="Genomic_DNA"/>
</dbReference>
<dbReference type="Proteomes" id="UP000189670">
    <property type="component" value="Unassembled WGS sequence"/>
</dbReference>
<name>A0A1V1P541_9BACT</name>
<accession>A0A1V1P541</accession>
<gene>
    <name evidence="1" type="ORF">OMM_03597</name>
</gene>
<evidence type="ECO:0008006" key="3">
    <source>
        <dbReference type="Google" id="ProtNLM"/>
    </source>
</evidence>